<reference evidence="3 4" key="1">
    <citation type="journal article" date="2020" name="Genomics">
        <title>Complete, high-quality genomes from long-read metagenomic sequencing of two wolf lichen thalli reveals enigmatic genome architecture.</title>
        <authorList>
            <person name="McKenzie S.K."/>
            <person name="Walston R.F."/>
            <person name="Allen J.L."/>
        </authorList>
    </citation>
    <scope>NUCLEOTIDE SEQUENCE [LARGE SCALE GENOMIC DNA]</scope>
    <source>
        <strain evidence="3">WasteWater1</strain>
    </source>
</reference>
<feature type="region of interest" description="Disordered" evidence="1">
    <location>
        <begin position="182"/>
        <end position="246"/>
    </location>
</feature>
<name>A0A8H6C854_9LECA</name>
<sequence>MSLILIVLLQLSLLLRNVISTCSTTSDVEFTFYGFPDGPSDTTSFGCSGTTQVADGTAGGDGSYGNPETFATALSNTNFVPCEIIYIPLFQKYFQYMDHCEECNVLYPETTRIDLWIGTDVNGGPKQIACEDAYGLKTGQTIVHDPPSTLQVNGGQLWDNDSGACNDDSLVFPNYSTSEADMCAGGSTSSSGGSPAGSPAPSSTSRTSAPPASTPSTPAISPNSGAPSMGSGDASPKKEKLDTVPNVDTVSKVADVKVNKPSPTTFATVVSATPSTSTSSVPSPSGSASGSPSSTDCGVTAEWPTAWLGHCVGTPCHDFNDCSGELICQGWPNPVCTNPANRK</sequence>
<accession>A0A8H6C854</accession>
<protein>
    <submittedName>
        <fullName evidence="3">Uncharacterized protein</fullName>
    </submittedName>
</protein>
<comment type="caution">
    <text evidence="3">The sequence shown here is derived from an EMBL/GenBank/DDBJ whole genome shotgun (WGS) entry which is preliminary data.</text>
</comment>
<dbReference type="AlphaFoldDB" id="A0A8H6C854"/>
<keyword evidence="4" id="KW-1185">Reference proteome</keyword>
<evidence type="ECO:0000256" key="1">
    <source>
        <dbReference type="SAM" id="MobiDB-lite"/>
    </source>
</evidence>
<dbReference type="EMBL" id="JACCJB010000021">
    <property type="protein sequence ID" value="KAF6218730.1"/>
    <property type="molecule type" value="Genomic_DNA"/>
</dbReference>
<keyword evidence="2" id="KW-0732">Signal</keyword>
<evidence type="ECO:0000313" key="3">
    <source>
        <dbReference type="EMBL" id="KAF6218730.1"/>
    </source>
</evidence>
<gene>
    <name evidence="3" type="ORF">HO133_005272</name>
</gene>
<feature type="chain" id="PRO_5034048839" evidence="2">
    <location>
        <begin position="21"/>
        <end position="343"/>
    </location>
</feature>
<evidence type="ECO:0000256" key="2">
    <source>
        <dbReference type="SAM" id="SignalP"/>
    </source>
</evidence>
<dbReference type="RefSeq" id="XP_037148165.1">
    <property type="nucleotide sequence ID" value="XM_037296183.1"/>
</dbReference>
<feature type="signal peptide" evidence="2">
    <location>
        <begin position="1"/>
        <end position="20"/>
    </location>
</feature>
<proteinExistence type="predicted"/>
<feature type="region of interest" description="Disordered" evidence="1">
    <location>
        <begin position="270"/>
        <end position="297"/>
    </location>
</feature>
<dbReference type="GeneID" id="59333678"/>
<evidence type="ECO:0000313" key="4">
    <source>
        <dbReference type="Proteomes" id="UP000593566"/>
    </source>
</evidence>
<dbReference type="Proteomes" id="UP000593566">
    <property type="component" value="Unassembled WGS sequence"/>
</dbReference>
<feature type="compositionally biased region" description="Low complexity" evidence="1">
    <location>
        <begin position="270"/>
        <end position="295"/>
    </location>
</feature>
<organism evidence="3 4">
    <name type="scientific">Letharia lupina</name>
    <dbReference type="NCBI Taxonomy" id="560253"/>
    <lineage>
        <taxon>Eukaryota</taxon>
        <taxon>Fungi</taxon>
        <taxon>Dikarya</taxon>
        <taxon>Ascomycota</taxon>
        <taxon>Pezizomycotina</taxon>
        <taxon>Lecanoromycetes</taxon>
        <taxon>OSLEUM clade</taxon>
        <taxon>Lecanoromycetidae</taxon>
        <taxon>Lecanorales</taxon>
        <taxon>Lecanorineae</taxon>
        <taxon>Parmeliaceae</taxon>
        <taxon>Letharia</taxon>
    </lineage>
</organism>
<feature type="compositionally biased region" description="Low complexity" evidence="1">
    <location>
        <begin position="184"/>
        <end position="222"/>
    </location>
</feature>